<dbReference type="PATRIC" id="fig|1619313.3.peg.2413"/>
<comment type="similarity">
    <text evidence="1 8">Belongs to the peptidase S1B family.</text>
</comment>
<dbReference type="GeneID" id="84612702"/>
<dbReference type="GO" id="GO:0046872">
    <property type="term" value="F:metal ion binding"/>
    <property type="evidence" value="ECO:0007669"/>
    <property type="project" value="UniProtKB-KW"/>
</dbReference>
<sequence>MNQQLQAMIQHRVAQAMPQPQTVITGGQNDLLPTAFMTQGVARARAVAMIREDGVPKGTGFLIPGGLFVTNHHVLPERPAPGKITLTFGFWLDEQGVVQPGTLCEIDAERFWLTSPLAALDCTVVALGAFRDGGRGDLPLAIPLVAGMAEPGGYLNIIQHPGGRAQQVVLRNNVLLANPKPWLHYASDTEAGSSGAPVFNDRWQLVGVHHGSVPDAEGQRINEGLAASALIAWLSEMLPQLPSPMQPQLQNALRGDLHAQPLVGAPDSYYANRDGYQPAFLGEQTVTLKDIVAPRAAEVAPLLDGRSGSDAILNYEHFSLVMHASRRLAFFTATNIDGARYVAIDRASGQPSLLAEADSWVEESRLDSRYQTGQAFYREFSRWFDRGHLTRRSDPTWGTAEEAMRANRDTFHFTNCSPQHFRFNQSLKYWQGIERYILEFGVLKSKNRITVLTGPVLNGDARPYGEVSVPLLFWKVVLRIGPDGEPQATALIASQAALMDEPRRLLARTPAESAPDVDEFRITVAGLESLTGLDFSAFRHWDSWQPAPALRADPLPAALILAWEDLL</sequence>
<dbReference type="InterPro" id="IPR040255">
    <property type="entry name" value="Non-specific_endonuclease"/>
</dbReference>
<dbReference type="InterPro" id="IPR044929">
    <property type="entry name" value="DNA/RNA_non-sp_Endonuclease_sf"/>
</dbReference>
<keyword evidence="7" id="KW-0479">Metal-binding</keyword>
<gene>
    <name evidence="11" type="ORF">EM595_2323</name>
</gene>
<dbReference type="OrthoDB" id="9811262at2"/>
<dbReference type="GO" id="GO:0008236">
    <property type="term" value="F:serine-type peptidase activity"/>
    <property type="evidence" value="ECO:0007669"/>
    <property type="project" value="UniProtKB-KW"/>
</dbReference>
<dbReference type="InterPro" id="IPR001604">
    <property type="entry name" value="Endo_G_ENPP1-like_dom"/>
</dbReference>
<evidence type="ECO:0000259" key="9">
    <source>
        <dbReference type="SMART" id="SM00477"/>
    </source>
</evidence>
<dbReference type="InterPro" id="IPR043504">
    <property type="entry name" value="Peptidase_S1_PA_chymotrypsin"/>
</dbReference>
<protein>
    <recommendedName>
        <fullName evidence="8">Serine protease</fullName>
        <ecNumber evidence="8">3.4.21.-</ecNumber>
    </recommendedName>
</protein>
<evidence type="ECO:0000256" key="4">
    <source>
        <dbReference type="ARBA" id="ARBA00022801"/>
    </source>
</evidence>
<dbReference type="EC" id="3.4.21.-" evidence="8"/>
<dbReference type="InterPro" id="IPR009003">
    <property type="entry name" value="Peptidase_S1_PA"/>
</dbReference>
<dbReference type="SMART" id="SM00477">
    <property type="entry name" value="NUC"/>
    <property type="match status" value="1"/>
</dbReference>
<keyword evidence="4 8" id="KW-0378">Hydrolase</keyword>
<name>A0A0U5LQ88_9GAMM</name>
<dbReference type="InterPro" id="IPR044925">
    <property type="entry name" value="His-Me_finger_sf"/>
</dbReference>
<dbReference type="KEGG" id="ege:EM595_2323"/>
<dbReference type="SMART" id="SM00892">
    <property type="entry name" value="Endonuclease_NS"/>
    <property type="match status" value="1"/>
</dbReference>
<organism evidence="11 12">
    <name type="scientific">Duffyella gerundensis</name>
    <dbReference type="NCBI Taxonomy" id="1619313"/>
    <lineage>
        <taxon>Bacteria</taxon>
        <taxon>Pseudomonadati</taxon>
        <taxon>Pseudomonadota</taxon>
        <taxon>Gammaproteobacteria</taxon>
        <taxon>Enterobacterales</taxon>
        <taxon>Erwiniaceae</taxon>
        <taxon>Duffyella</taxon>
    </lineage>
</organism>
<evidence type="ECO:0000256" key="1">
    <source>
        <dbReference type="ARBA" id="ARBA00008764"/>
    </source>
</evidence>
<dbReference type="PANTHER" id="PTHR13966:SF5">
    <property type="entry name" value="ENDONUCLEASE G, MITOCHONDRIAL"/>
    <property type="match status" value="1"/>
</dbReference>
<dbReference type="Gene3D" id="3.40.570.10">
    <property type="entry name" value="Extracellular Endonuclease, subunit A"/>
    <property type="match status" value="1"/>
</dbReference>
<proteinExistence type="inferred from homology"/>
<dbReference type="Gene3D" id="2.40.10.10">
    <property type="entry name" value="Trypsin-like serine proteases"/>
    <property type="match status" value="2"/>
</dbReference>
<keyword evidence="3" id="KW-0732">Signal</keyword>
<dbReference type="Pfam" id="PF13365">
    <property type="entry name" value="Trypsin_2"/>
    <property type="match status" value="1"/>
</dbReference>
<evidence type="ECO:0000256" key="2">
    <source>
        <dbReference type="ARBA" id="ARBA00022670"/>
    </source>
</evidence>
<dbReference type="InterPro" id="IPR008256">
    <property type="entry name" value="Peptidase_S1B"/>
</dbReference>
<feature type="domain" description="ENPP1-3/EXOG-like endonuclease/phosphodiesterase" evidence="9">
    <location>
        <begin position="315"/>
        <end position="544"/>
    </location>
</feature>
<dbReference type="AlphaFoldDB" id="A0A0U5LQ88"/>
<dbReference type="PANTHER" id="PTHR13966">
    <property type="entry name" value="ENDONUCLEASE RELATED"/>
    <property type="match status" value="1"/>
</dbReference>
<feature type="binding site" evidence="7">
    <location>
        <position position="424"/>
    </location>
    <ligand>
        <name>Mg(2+)</name>
        <dbReference type="ChEBI" id="CHEBI:18420"/>
        <note>catalytic</note>
    </ligand>
</feature>
<dbReference type="SUPFAM" id="SSF50494">
    <property type="entry name" value="Trypsin-like serine proteases"/>
    <property type="match status" value="1"/>
</dbReference>
<dbReference type="Pfam" id="PF01223">
    <property type="entry name" value="Endonuclease_NS"/>
    <property type="match status" value="1"/>
</dbReference>
<evidence type="ECO:0000256" key="6">
    <source>
        <dbReference type="PIRSR" id="PIRSR640255-1"/>
    </source>
</evidence>
<dbReference type="CDD" id="cd00091">
    <property type="entry name" value="NUC"/>
    <property type="match status" value="1"/>
</dbReference>
<dbReference type="EMBL" id="LN907827">
    <property type="protein sequence ID" value="CUU24556.1"/>
    <property type="molecule type" value="Genomic_DNA"/>
</dbReference>
<dbReference type="GO" id="GO:0006508">
    <property type="term" value="P:proteolysis"/>
    <property type="evidence" value="ECO:0007669"/>
    <property type="project" value="UniProtKB-KW"/>
</dbReference>
<keyword evidence="2 8" id="KW-0645">Protease</keyword>
<keyword evidence="12" id="KW-1185">Reference proteome</keyword>
<accession>A0A0U5LQ88</accession>
<keyword evidence="5 8" id="KW-0720">Serine protease</keyword>
<evidence type="ECO:0000256" key="5">
    <source>
        <dbReference type="ARBA" id="ARBA00022825"/>
    </source>
</evidence>
<evidence type="ECO:0000256" key="3">
    <source>
        <dbReference type="ARBA" id="ARBA00022729"/>
    </source>
</evidence>
<dbReference type="RefSeq" id="WP_071852515.1">
    <property type="nucleotide sequence ID" value="NZ_CP073262.1"/>
</dbReference>
<dbReference type="PRINTS" id="PR00839">
    <property type="entry name" value="V8PROTEASE"/>
</dbReference>
<dbReference type="GO" id="GO:0003676">
    <property type="term" value="F:nucleic acid binding"/>
    <property type="evidence" value="ECO:0007669"/>
    <property type="project" value="InterPro"/>
</dbReference>
<dbReference type="SUPFAM" id="SSF54060">
    <property type="entry name" value="His-Me finger endonucleases"/>
    <property type="match status" value="1"/>
</dbReference>
<evidence type="ECO:0000256" key="7">
    <source>
        <dbReference type="PIRSR" id="PIRSR640255-2"/>
    </source>
</evidence>
<dbReference type="InterPro" id="IPR020821">
    <property type="entry name" value="ENPP1-3/EXOG-like_nuc-like"/>
</dbReference>
<dbReference type="GO" id="GO:0004519">
    <property type="term" value="F:endonuclease activity"/>
    <property type="evidence" value="ECO:0007669"/>
    <property type="project" value="TreeGrafter"/>
</dbReference>
<reference evidence="12" key="1">
    <citation type="submission" date="2015-11" db="EMBL/GenBank/DDBJ databases">
        <authorList>
            <person name="Blom J."/>
        </authorList>
    </citation>
    <scope>NUCLEOTIDE SEQUENCE [LARGE SCALE GENOMIC DNA]</scope>
</reference>
<evidence type="ECO:0000313" key="11">
    <source>
        <dbReference type="EMBL" id="CUU24556.1"/>
    </source>
</evidence>
<evidence type="ECO:0000259" key="10">
    <source>
        <dbReference type="SMART" id="SM00892"/>
    </source>
</evidence>
<feature type="domain" description="DNA/RNA non-specific endonuclease/pyrophosphatase/phosphodiesterase" evidence="10">
    <location>
        <begin position="314"/>
        <end position="538"/>
    </location>
</feature>
<dbReference type="STRING" id="1619313.EM595_2323"/>
<evidence type="ECO:0000256" key="8">
    <source>
        <dbReference type="RuleBase" id="RU004296"/>
    </source>
</evidence>
<dbReference type="Proteomes" id="UP000059419">
    <property type="component" value="Chromosome 1"/>
</dbReference>
<feature type="active site" description="Proton acceptor" evidence="6">
    <location>
        <position position="388"/>
    </location>
</feature>
<evidence type="ECO:0000313" key="12">
    <source>
        <dbReference type="Proteomes" id="UP000059419"/>
    </source>
</evidence>